<dbReference type="Proteomes" id="UP000000813">
    <property type="component" value="Chromosome circular"/>
</dbReference>
<name>Q8UIR7_AGRFC</name>
<reference evidence="1 2" key="2">
    <citation type="journal article" date="2001" name="Science">
        <title>Genome sequence of the plant pathogen and biotechnology agent Agrobacterium tumefaciens C58.</title>
        <authorList>
            <person name="Goodner B."/>
            <person name="Hinkle G."/>
            <person name="Gattung S."/>
            <person name="Miller N."/>
            <person name="Blanchard M."/>
            <person name="Qurollo B."/>
            <person name="Goldman B.S."/>
            <person name="Cao Y."/>
            <person name="Askenazi M."/>
            <person name="Halling C."/>
            <person name="Mullin L."/>
            <person name="Houmiel K."/>
            <person name="Gordon J."/>
            <person name="Vaudin M."/>
            <person name="Iartchouk O."/>
            <person name="Epp A."/>
            <person name="Liu F."/>
            <person name="Wollam C."/>
            <person name="Allinger M."/>
            <person name="Doughty D."/>
            <person name="Scott C."/>
            <person name="Lappas C."/>
            <person name="Markelz B."/>
            <person name="Flanagan C."/>
            <person name="Crowell C."/>
            <person name="Gurson J."/>
            <person name="Lomo C."/>
            <person name="Sear C."/>
            <person name="Strub G."/>
            <person name="Cielo C."/>
            <person name="Slater S."/>
        </authorList>
    </citation>
    <scope>NUCLEOTIDE SEQUENCE [LARGE SCALE GENOMIC DNA]</scope>
    <source>
        <strain evidence="2">C58 / ATCC 33970</strain>
    </source>
</reference>
<dbReference type="AlphaFoldDB" id="Q8UIR7"/>
<gene>
    <name evidence="1" type="ordered locus">Atu0225</name>
</gene>
<dbReference type="HOGENOM" id="CLU_2520229_0_0_5"/>
<proteinExistence type="predicted"/>
<dbReference type="OrthoDB" id="9974806at2"/>
<dbReference type="STRING" id="176299.Atu0225"/>
<dbReference type="EMBL" id="AE007869">
    <property type="protein sequence ID" value="AAL41248.1"/>
    <property type="molecule type" value="Genomic_DNA"/>
</dbReference>
<evidence type="ECO:0000313" key="2">
    <source>
        <dbReference type="Proteomes" id="UP000000813"/>
    </source>
</evidence>
<reference evidence="1 2" key="1">
    <citation type="journal article" date="2001" name="Science">
        <title>The genome of the natural genetic engineer Agrobacterium tumefaciens C58.</title>
        <authorList>
            <person name="Wood D.W."/>
            <person name="Setubal J.C."/>
            <person name="Kaul R."/>
            <person name="Monks D.E."/>
            <person name="Kitajima J.P."/>
            <person name="Okura V.K."/>
            <person name="Zhou Y."/>
            <person name="Chen L."/>
            <person name="Wood G.E."/>
            <person name="Almeida N.F.Jr."/>
            <person name="Woo L."/>
            <person name="Chen Y."/>
            <person name="Paulsen I.T."/>
            <person name="Eisen J.A."/>
            <person name="Karp P.D."/>
            <person name="Bovee D.Sr."/>
            <person name="Chapman P."/>
            <person name="Clendenning J."/>
            <person name="Deatherage G."/>
            <person name="Gillet W."/>
            <person name="Grant C."/>
            <person name="Kutyavin T."/>
            <person name="Levy R."/>
            <person name="Li M.J."/>
            <person name="McClelland E."/>
            <person name="Palmieri A."/>
            <person name="Raymond C."/>
            <person name="Rouse G."/>
            <person name="Saenphimmachak C."/>
            <person name="Wu Z."/>
            <person name="Romero P."/>
            <person name="Gordon D."/>
            <person name="Zhang S."/>
            <person name="Yoo H."/>
            <person name="Tao Y."/>
            <person name="Biddle P."/>
            <person name="Jung M."/>
            <person name="Krespan W."/>
            <person name="Perry M."/>
            <person name="Gordon-Kamm B."/>
            <person name="Liao L."/>
            <person name="Kim S."/>
            <person name="Hendrick C."/>
            <person name="Zhao Z.Y."/>
            <person name="Dolan M."/>
            <person name="Chumley F."/>
            <person name="Tingey S.V."/>
            <person name="Tomb J.F."/>
            <person name="Gordon M.P."/>
            <person name="Olson M.V."/>
            <person name="Nester E.W."/>
        </authorList>
    </citation>
    <scope>NUCLEOTIDE SEQUENCE [LARGE SCALE GENOMIC DNA]</scope>
    <source>
        <strain evidence="2">C58 / ATCC 33970</strain>
    </source>
</reference>
<dbReference type="BioCyc" id="AGRO:ATU0225-MONOMER"/>
<dbReference type="KEGG" id="atu:Atu0225"/>
<keyword evidence="2" id="KW-1185">Reference proteome</keyword>
<accession>Q8UIR7</accession>
<sequence>MRMIVTCNEMVFSSLFNRLKTEHVRLHETALLKKRKVIRLKIHLFIRKYKNAENTFNFYLPRGTHPSVYFELIVFFKRLEIARL</sequence>
<dbReference type="EnsemblBacteria" id="AAL41248">
    <property type="protein sequence ID" value="AAL41248"/>
    <property type="gene ID" value="Atu0225"/>
</dbReference>
<dbReference type="PIR" id="AB2604">
    <property type="entry name" value="AB2604"/>
</dbReference>
<evidence type="ECO:0000313" key="1">
    <source>
        <dbReference type="EMBL" id="AAL41248.1"/>
    </source>
</evidence>
<organism evidence="1 2">
    <name type="scientific">Agrobacterium fabrum (strain C58 / ATCC 33970)</name>
    <name type="common">Agrobacterium tumefaciens (strain C58)</name>
    <dbReference type="NCBI Taxonomy" id="176299"/>
    <lineage>
        <taxon>Bacteria</taxon>
        <taxon>Pseudomonadati</taxon>
        <taxon>Pseudomonadota</taxon>
        <taxon>Alphaproteobacteria</taxon>
        <taxon>Hyphomicrobiales</taxon>
        <taxon>Rhizobiaceae</taxon>
        <taxon>Rhizobium/Agrobacterium group</taxon>
        <taxon>Agrobacterium</taxon>
        <taxon>Agrobacterium tumefaciens complex</taxon>
    </lineage>
</organism>
<protein>
    <submittedName>
        <fullName evidence="1">Uncharacterized protein</fullName>
    </submittedName>
</protein>